<evidence type="ECO:0000313" key="1">
    <source>
        <dbReference type="EMBL" id="QDV24189.1"/>
    </source>
</evidence>
<organism evidence="1 2">
    <name type="scientific">Aureliella helgolandensis</name>
    <dbReference type="NCBI Taxonomy" id="2527968"/>
    <lineage>
        <taxon>Bacteria</taxon>
        <taxon>Pseudomonadati</taxon>
        <taxon>Planctomycetota</taxon>
        <taxon>Planctomycetia</taxon>
        <taxon>Pirellulales</taxon>
        <taxon>Pirellulaceae</taxon>
        <taxon>Aureliella</taxon>
    </lineage>
</organism>
<sequence length="117" mass="12762">MQPTARGVTRCCAVNGQSRTLAVLVDLDLIPVLGGHSESEPDRRCVTEDSGWARDVLNVQLNTDNVGDLRFVEHFHFGFPVCATEVELTATPVQRGFSCNASSIWKLLTITVRTCGS</sequence>
<reference evidence="1 2" key="1">
    <citation type="submission" date="2019-02" db="EMBL/GenBank/DDBJ databases">
        <title>Deep-cultivation of Planctomycetes and their phenomic and genomic characterization uncovers novel biology.</title>
        <authorList>
            <person name="Wiegand S."/>
            <person name="Jogler M."/>
            <person name="Boedeker C."/>
            <person name="Pinto D."/>
            <person name="Vollmers J."/>
            <person name="Rivas-Marin E."/>
            <person name="Kohn T."/>
            <person name="Peeters S.H."/>
            <person name="Heuer A."/>
            <person name="Rast P."/>
            <person name="Oberbeckmann S."/>
            <person name="Bunk B."/>
            <person name="Jeske O."/>
            <person name="Meyerdierks A."/>
            <person name="Storesund J.E."/>
            <person name="Kallscheuer N."/>
            <person name="Luecker S."/>
            <person name="Lage O.M."/>
            <person name="Pohl T."/>
            <person name="Merkel B.J."/>
            <person name="Hornburger P."/>
            <person name="Mueller R.-W."/>
            <person name="Bruemmer F."/>
            <person name="Labrenz M."/>
            <person name="Spormann A.M."/>
            <person name="Op den Camp H."/>
            <person name="Overmann J."/>
            <person name="Amann R."/>
            <person name="Jetten M.S.M."/>
            <person name="Mascher T."/>
            <person name="Medema M.H."/>
            <person name="Devos D.P."/>
            <person name="Kaster A.-K."/>
            <person name="Ovreas L."/>
            <person name="Rohde M."/>
            <person name="Galperin M.Y."/>
            <person name="Jogler C."/>
        </authorList>
    </citation>
    <scope>NUCLEOTIDE SEQUENCE [LARGE SCALE GENOMIC DNA]</scope>
    <source>
        <strain evidence="1 2">Q31a</strain>
    </source>
</reference>
<protein>
    <submittedName>
        <fullName evidence="1">Uncharacterized protein</fullName>
    </submittedName>
</protein>
<dbReference type="EMBL" id="CP036298">
    <property type="protein sequence ID" value="QDV24189.1"/>
    <property type="molecule type" value="Genomic_DNA"/>
</dbReference>
<dbReference type="KEGG" id="ahel:Q31a_25030"/>
<dbReference type="Proteomes" id="UP000318017">
    <property type="component" value="Chromosome"/>
</dbReference>
<proteinExistence type="predicted"/>
<evidence type="ECO:0000313" key="2">
    <source>
        <dbReference type="Proteomes" id="UP000318017"/>
    </source>
</evidence>
<gene>
    <name evidence="1" type="ORF">Q31a_25030</name>
</gene>
<keyword evidence="2" id="KW-1185">Reference proteome</keyword>
<accession>A0A518G6I3</accession>
<name>A0A518G6I3_9BACT</name>
<dbReference type="AlphaFoldDB" id="A0A518G6I3"/>